<dbReference type="PROSITE" id="PS51257">
    <property type="entry name" value="PROKAR_LIPOPROTEIN"/>
    <property type="match status" value="1"/>
</dbReference>
<reference evidence="1" key="1">
    <citation type="submission" date="2019-11" db="EMBL/GenBank/DDBJ databases">
        <title>Description of Pedobacter sp. LMG 31464T.</title>
        <authorList>
            <person name="Carlier A."/>
            <person name="Qi S."/>
            <person name="Vandamme P."/>
        </authorList>
    </citation>
    <scope>NUCLEOTIDE SEQUENCE</scope>
    <source>
        <strain evidence="1">LMG 31464</strain>
    </source>
</reference>
<evidence type="ECO:0000313" key="2">
    <source>
        <dbReference type="Proteomes" id="UP000601055"/>
    </source>
</evidence>
<comment type="caution">
    <text evidence="1">The sequence shown here is derived from an EMBL/GenBank/DDBJ whole genome shotgun (WGS) entry which is preliminary data.</text>
</comment>
<sequence>MKRNFLKYISFAALTLFVIGCKPGDFGDLNVSENSPSQPQTNLLFTNAERNMAGVVSSLTGRMFTQQNSETLYTSESRYNLKIYSYAGTYSNPLQDLALIIKLNTDAATKAAPNVIGNGTNANQIAAARILKAFFFQSMTDRWGDIPYSEALQGLSKATPKFDKQQAIYTDLFKELKEASAQFDATTVLKGDFLFGGSVAKWKKFANQIRLNMALRLSKVDPATGKTEFNLALAAGVLASNADNVSYPYLAESANENNMYNNYNVAKRYDFTISKTLLDYLQTNSDPRLGVYAERTAPLVNGVNTGPYVGMPFGITQAAASAYSIGGFNTAGVFAAGSVSAFGTKFRQQNSVVTIFTYAETKFAIAEAYKLGWITGVPDDVNAALNYNDGVTASLSQHGAAAPAIATYLAQVGIAYDPANAVKQIITQKWVANYEGYGFEAWADWRRTGFPTLSPSPNPQNLGGQIPRRLCYTADEPSLNKTNYLAVVASQGPDELSTRVWWDKP</sequence>
<dbReference type="AlphaFoldDB" id="A0A923IVH3"/>
<dbReference type="Gene3D" id="1.25.40.390">
    <property type="match status" value="1"/>
</dbReference>
<evidence type="ECO:0000313" key="1">
    <source>
        <dbReference type="EMBL" id="MBB2146026.1"/>
    </source>
</evidence>
<keyword evidence="1" id="KW-0449">Lipoprotein</keyword>
<accession>A0A923IVH3</accession>
<dbReference type="InterPro" id="IPR041662">
    <property type="entry name" value="SusD-like_2"/>
</dbReference>
<proteinExistence type="predicted"/>
<dbReference type="InterPro" id="IPR011990">
    <property type="entry name" value="TPR-like_helical_dom_sf"/>
</dbReference>
<dbReference type="SUPFAM" id="SSF48452">
    <property type="entry name" value="TPR-like"/>
    <property type="match status" value="1"/>
</dbReference>
<protein>
    <submittedName>
        <fullName evidence="1">SusD/RagB family nutrient-binding outer membrane lipoprotein</fullName>
    </submittedName>
</protein>
<dbReference type="EMBL" id="WNXD01000002">
    <property type="protein sequence ID" value="MBB2146026.1"/>
    <property type="molecule type" value="Genomic_DNA"/>
</dbReference>
<dbReference type="Proteomes" id="UP000601055">
    <property type="component" value="Unassembled WGS sequence"/>
</dbReference>
<organism evidence="1 2">
    <name type="scientific">Pedobacter planticolens</name>
    <dbReference type="NCBI Taxonomy" id="2679964"/>
    <lineage>
        <taxon>Bacteria</taxon>
        <taxon>Pseudomonadati</taxon>
        <taxon>Bacteroidota</taxon>
        <taxon>Sphingobacteriia</taxon>
        <taxon>Sphingobacteriales</taxon>
        <taxon>Sphingobacteriaceae</taxon>
        <taxon>Pedobacter</taxon>
    </lineage>
</organism>
<name>A0A923IVH3_9SPHI</name>
<gene>
    <name evidence="1" type="ORF">GM921_11055</name>
</gene>
<keyword evidence="2" id="KW-1185">Reference proteome</keyword>
<dbReference type="RefSeq" id="WP_182922700.1">
    <property type="nucleotide sequence ID" value="NZ_WNXD01000002.1"/>
</dbReference>
<dbReference type="Pfam" id="PF12771">
    <property type="entry name" value="SusD-like_2"/>
    <property type="match status" value="1"/>
</dbReference>